<proteinExistence type="predicted"/>
<reference evidence="4" key="1">
    <citation type="submission" date="2015-05" db="EMBL/GenBank/DDBJ databases">
        <authorList>
            <person name="Fogelqvist Johan"/>
        </authorList>
    </citation>
    <scope>NUCLEOTIDE SEQUENCE [LARGE SCALE GENOMIC DNA]</scope>
</reference>
<evidence type="ECO:0000313" key="4">
    <source>
        <dbReference type="Proteomes" id="UP000045706"/>
    </source>
</evidence>
<feature type="domain" description="Metallo-beta-lactamase" evidence="2">
    <location>
        <begin position="42"/>
        <end position="120"/>
    </location>
</feature>
<dbReference type="InterPro" id="IPR050855">
    <property type="entry name" value="NDM-1-like"/>
</dbReference>
<dbReference type="InterPro" id="IPR036866">
    <property type="entry name" value="RibonucZ/Hydroxyglut_hydro"/>
</dbReference>
<dbReference type="Pfam" id="PF00753">
    <property type="entry name" value="Lactamase_B"/>
    <property type="match status" value="1"/>
</dbReference>
<dbReference type="Proteomes" id="UP000045706">
    <property type="component" value="Unassembled WGS sequence"/>
</dbReference>
<feature type="chain" id="PRO_5002567230" description="Metallo-beta-lactamase domain-containing protein" evidence="1">
    <location>
        <begin position="24"/>
        <end position="275"/>
    </location>
</feature>
<protein>
    <recommendedName>
        <fullName evidence="2">Metallo-beta-lactamase domain-containing protein</fullName>
    </recommendedName>
</protein>
<dbReference type="InterPro" id="IPR001279">
    <property type="entry name" value="Metallo-B-lactamas"/>
</dbReference>
<keyword evidence="1" id="KW-0732">Signal</keyword>
<evidence type="ECO:0000313" key="3">
    <source>
        <dbReference type="EMBL" id="CRK32181.1"/>
    </source>
</evidence>
<dbReference type="PANTHER" id="PTHR42951:SF14">
    <property type="entry name" value="METALLO-BETA-LACTAMASE SUPERFAMILY PROTEIN"/>
    <property type="match status" value="1"/>
</dbReference>
<sequence>MIPNLSTLGLLATTAAMVRGACSSKIQVETHVNSGLSLDMVSSLIIGSQAAVVIDMPMAIPQARELAAWVKNTTDKPLIAAFTTHFHPDRYLSGAEFLKSFPNTKYYANSKAVAQIRVEAASKVQAVGKAFGADNIPLDRRYVDETIFWVPSIRTLIAGDSVYGHDVHLWLADLLTPELTESWLSTPDFIEHLRPKVVQKQIESKGPNTFTPEQIFQKFNASFPALLAGRDIASSMFLLNASAEQFGRDGNRQVHFLDLAVFNSTADLEAWKFSE</sequence>
<accession>A0A0G4MDD5</accession>
<evidence type="ECO:0000256" key="1">
    <source>
        <dbReference type="SAM" id="SignalP"/>
    </source>
</evidence>
<dbReference type="AlphaFoldDB" id="A0A0G4MDD5"/>
<dbReference type="SUPFAM" id="SSF56281">
    <property type="entry name" value="Metallo-hydrolase/oxidoreductase"/>
    <property type="match status" value="1"/>
</dbReference>
<name>A0A0G4MDD5_VERLO</name>
<organism evidence="3 4">
    <name type="scientific">Verticillium longisporum</name>
    <name type="common">Verticillium dahliae var. longisporum</name>
    <dbReference type="NCBI Taxonomy" id="100787"/>
    <lineage>
        <taxon>Eukaryota</taxon>
        <taxon>Fungi</taxon>
        <taxon>Dikarya</taxon>
        <taxon>Ascomycota</taxon>
        <taxon>Pezizomycotina</taxon>
        <taxon>Sordariomycetes</taxon>
        <taxon>Hypocreomycetidae</taxon>
        <taxon>Glomerellales</taxon>
        <taxon>Plectosphaerellaceae</taxon>
        <taxon>Verticillium</taxon>
    </lineage>
</organism>
<dbReference type="PANTHER" id="PTHR42951">
    <property type="entry name" value="METALLO-BETA-LACTAMASE DOMAIN-CONTAINING"/>
    <property type="match status" value="1"/>
</dbReference>
<evidence type="ECO:0000259" key="2">
    <source>
        <dbReference type="Pfam" id="PF00753"/>
    </source>
</evidence>
<dbReference type="Gene3D" id="3.60.15.10">
    <property type="entry name" value="Ribonuclease Z/Hydroxyacylglutathione hydrolase-like"/>
    <property type="match status" value="1"/>
</dbReference>
<gene>
    <name evidence="3" type="ORF">BN1723_003848</name>
</gene>
<feature type="signal peptide" evidence="1">
    <location>
        <begin position="1"/>
        <end position="23"/>
    </location>
</feature>
<feature type="non-terminal residue" evidence="3">
    <location>
        <position position="275"/>
    </location>
</feature>
<dbReference type="EMBL" id="CVQI01024446">
    <property type="protein sequence ID" value="CRK32181.1"/>
    <property type="molecule type" value="Genomic_DNA"/>
</dbReference>